<organism evidence="1 2">
    <name type="scientific">Saccharothrix mutabilis subsp. mutabilis</name>
    <dbReference type="NCBI Taxonomy" id="66855"/>
    <lineage>
        <taxon>Bacteria</taxon>
        <taxon>Bacillati</taxon>
        <taxon>Actinomycetota</taxon>
        <taxon>Actinomycetes</taxon>
        <taxon>Pseudonocardiales</taxon>
        <taxon>Pseudonocardiaceae</taxon>
        <taxon>Saccharothrix</taxon>
    </lineage>
</organism>
<comment type="caution">
    <text evidence="1">The sequence shown here is derived from an EMBL/GenBank/DDBJ whole genome shotgun (WGS) entry which is preliminary data.</text>
</comment>
<sequence>MQARIDVSRLPAELVALIDRLRPGDELVLTRDGHDIATISGTGGAPEDVVPTATDDDYGGVTVVATAMKLSASARSALSAQLGPDYIVLDMHKAPRTADVLLVPPSSPQLIGSLRGLYPKARVVIAEIEDRELGISYQGPIRRMLAAGAETYLMSSTIPVLARQLEAVTRQTELTGGTTTRLVIEAGPAED</sequence>
<evidence type="ECO:0000313" key="1">
    <source>
        <dbReference type="EMBL" id="GAA0233344.1"/>
    </source>
</evidence>
<keyword evidence="2" id="KW-1185">Reference proteome</keyword>
<proteinExistence type="predicted"/>
<accession>A0ABN0TYM9</accession>
<gene>
    <name evidence="1" type="ORF">GCM10010492_35250</name>
</gene>
<dbReference type="RefSeq" id="WP_343934913.1">
    <property type="nucleotide sequence ID" value="NZ_BAAABU010000006.1"/>
</dbReference>
<dbReference type="EMBL" id="BAAABU010000006">
    <property type="protein sequence ID" value="GAA0233344.1"/>
    <property type="molecule type" value="Genomic_DNA"/>
</dbReference>
<evidence type="ECO:0008006" key="3">
    <source>
        <dbReference type="Google" id="ProtNLM"/>
    </source>
</evidence>
<dbReference type="Proteomes" id="UP001500416">
    <property type="component" value="Unassembled WGS sequence"/>
</dbReference>
<protein>
    <recommendedName>
        <fullName evidence="3">Prevent-host-death family protein</fullName>
    </recommendedName>
</protein>
<evidence type="ECO:0000313" key="2">
    <source>
        <dbReference type="Proteomes" id="UP001500416"/>
    </source>
</evidence>
<reference evidence="1 2" key="1">
    <citation type="journal article" date="2019" name="Int. J. Syst. Evol. Microbiol.">
        <title>The Global Catalogue of Microorganisms (GCM) 10K type strain sequencing project: providing services to taxonomists for standard genome sequencing and annotation.</title>
        <authorList>
            <consortium name="The Broad Institute Genomics Platform"/>
            <consortium name="The Broad Institute Genome Sequencing Center for Infectious Disease"/>
            <person name="Wu L."/>
            <person name="Ma J."/>
        </authorList>
    </citation>
    <scope>NUCLEOTIDE SEQUENCE [LARGE SCALE GENOMIC DNA]</scope>
    <source>
        <strain evidence="1 2">JCM 3380</strain>
    </source>
</reference>
<name>A0ABN0TYM9_9PSEU</name>